<dbReference type="KEGG" id="rul:UC8_33480"/>
<evidence type="ECO:0000313" key="1">
    <source>
        <dbReference type="EMBL" id="QEG41329.1"/>
    </source>
</evidence>
<dbReference type="OrthoDB" id="284768at2"/>
<dbReference type="EMBL" id="CP042914">
    <property type="protein sequence ID" value="QEG41329.1"/>
    <property type="molecule type" value="Genomic_DNA"/>
</dbReference>
<evidence type="ECO:0008006" key="3">
    <source>
        <dbReference type="Google" id="ProtNLM"/>
    </source>
</evidence>
<dbReference type="SUPFAM" id="SSF54285">
    <property type="entry name" value="MoaD/ThiS"/>
    <property type="match status" value="1"/>
</dbReference>
<dbReference type="Proteomes" id="UP000325286">
    <property type="component" value="Chromosome"/>
</dbReference>
<proteinExistence type="predicted"/>
<gene>
    <name evidence="1" type="ORF">UC8_33480</name>
</gene>
<reference evidence="1 2" key="1">
    <citation type="submission" date="2019-08" db="EMBL/GenBank/DDBJ databases">
        <title>Deep-cultivation of Planctomycetes and their phenomic and genomic characterization uncovers novel biology.</title>
        <authorList>
            <person name="Wiegand S."/>
            <person name="Jogler M."/>
            <person name="Boedeker C."/>
            <person name="Pinto D."/>
            <person name="Vollmers J."/>
            <person name="Rivas-Marin E."/>
            <person name="Kohn T."/>
            <person name="Peeters S.H."/>
            <person name="Heuer A."/>
            <person name="Rast P."/>
            <person name="Oberbeckmann S."/>
            <person name="Bunk B."/>
            <person name="Jeske O."/>
            <person name="Meyerdierks A."/>
            <person name="Storesund J.E."/>
            <person name="Kallscheuer N."/>
            <person name="Luecker S."/>
            <person name="Lage O.M."/>
            <person name="Pohl T."/>
            <person name="Merkel B.J."/>
            <person name="Hornburger P."/>
            <person name="Mueller R.-W."/>
            <person name="Bruemmer F."/>
            <person name="Labrenz M."/>
            <person name="Spormann A.M."/>
            <person name="Op den Camp H."/>
            <person name="Overmann J."/>
            <person name="Amann R."/>
            <person name="Jetten M.S.M."/>
            <person name="Mascher T."/>
            <person name="Medema M.H."/>
            <person name="Devos D.P."/>
            <person name="Kaster A.-K."/>
            <person name="Ovreas L."/>
            <person name="Rohde M."/>
            <person name="Galperin M.Y."/>
            <person name="Jogler C."/>
        </authorList>
    </citation>
    <scope>NUCLEOTIDE SEQUENCE [LARGE SCALE GENOMIC DNA]</scope>
    <source>
        <strain evidence="1 2">UC8</strain>
    </source>
</reference>
<name>A0A5B9QTR2_9BACT</name>
<accession>A0A5B9QTR2</accession>
<dbReference type="InterPro" id="IPR016155">
    <property type="entry name" value="Mopterin_synth/thiamin_S_b"/>
</dbReference>
<organism evidence="1 2">
    <name type="scientific">Roseimaritima ulvae</name>
    <dbReference type="NCBI Taxonomy" id="980254"/>
    <lineage>
        <taxon>Bacteria</taxon>
        <taxon>Pseudomonadati</taxon>
        <taxon>Planctomycetota</taxon>
        <taxon>Planctomycetia</taxon>
        <taxon>Pirellulales</taxon>
        <taxon>Pirellulaceae</taxon>
        <taxon>Roseimaritima</taxon>
    </lineage>
</organism>
<evidence type="ECO:0000313" key="2">
    <source>
        <dbReference type="Proteomes" id="UP000325286"/>
    </source>
</evidence>
<keyword evidence="2" id="KW-1185">Reference proteome</keyword>
<dbReference type="AlphaFoldDB" id="A0A5B9QTR2"/>
<protein>
    <recommendedName>
        <fullName evidence="3">Molybdopterin converting factor</fullName>
    </recommendedName>
</protein>
<dbReference type="RefSeq" id="WP_068133565.1">
    <property type="nucleotide sequence ID" value="NZ_CP042914.1"/>
</dbReference>
<sequence>MKVLLINNDGAGFADYIDVDSGTSVGDLFAQRIGAGKEANYLIRVNRLPVARDQMLQEGDRISITPTKIEGATS</sequence>